<evidence type="ECO:0000313" key="2">
    <source>
        <dbReference type="EMBL" id="KAF9870287.1"/>
    </source>
</evidence>
<name>A0A9P6LFF7_9PEZI</name>
<feature type="compositionally biased region" description="Basic and acidic residues" evidence="1">
    <location>
        <begin position="49"/>
        <end position="60"/>
    </location>
</feature>
<gene>
    <name evidence="2" type="ORF">CkaCkLH20_12251</name>
</gene>
<dbReference type="AlphaFoldDB" id="A0A9P6LFF7"/>
<reference evidence="2" key="2">
    <citation type="submission" date="2020-11" db="EMBL/GenBank/DDBJ databases">
        <title>Whole genome sequencing of Colletotrichum sp.</title>
        <authorList>
            <person name="Li H."/>
        </authorList>
    </citation>
    <scope>NUCLEOTIDE SEQUENCE</scope>
    <source>
        <strain evidence="2">CkLH20</strain>
    </source>
</reference>
<dbReference type="GeneID" id="62168038"/>
<dbReference type="RefSeq" id="XP_038739748.1">
    <property type="nucleotide sequence ID" value="XM_038894964.1"/>
</dbReference>
<feature type="compositionally biased region" description="Polar residues" evidence="1">
    <location>
        <begin position="61"/>
        <end position="71"/>
    </location>
</feature>
<dbReference type="Proteomes" id="UP000781932">
    <property type="component" value="Unassembled WGS sequence"/>
</dbReference>
<protein>
    <submittedName>
        <fullName evidence="2">Uncharacterized protein</fullName>
    </submittedName>
</protein>
<proteinExistence type="predicted"/>
<keyword evidence="3" id="KW-1185">Reference proteome</keyword>
<feature type="region of interest" description="Disordered" evidence="1">
    <location>
        <begin position="48"/>
        <end position="71"/>
    </location>
</feature>
<organism evidence="2 3">
    <name type="scientific">Colletotrichum karsti</name>
    <dbReference type="NCBI Taxonomy" id="1095194"/>
    <lineage>
        <taxon>Eukaryota</taxon>
        <taxon>Fungi</taxon>
        <taxon>Dikarya</taxon>
        <taxon>Ascomycota</taxon>
        <taxon>Pezizomycotina</taxon>
        <taxon>Sordariomycetes</taxon>
        <taxon>Hypocreomycetidae</taxon>
        <taxon>Glomerellales</taxon>
        <taxon>Glomerellaceae</taxon>
        <taxon>Colletotrichum</taxon>
        <taxon>Colletotrichum boninense species complex</taxon>
    </lineage>
</organism>
<evidence type="ECO:0000256" key="1">
    <source>
        <dbReference type="SAM" id="MobiDB-lite"/>
    </source>
</evidence>
<dbReference type="EMBL" id="JAATWM020000056">
    <property type="protein sequence ID" value="KAF9870287.1"/>
    <property type="molecule type" value="Genomic_DNA"/>
</dbReference>
<evidence type="ECO:0000313" key="3">
    <source>
        <dbReference type="Proteomes" id="UP000781932"/>
    </source>
</evidence>
<reference evidence="2" key="1">
    <citation type="submission" date="2020-03" db="EMBL/GenBank/DDBJ databases">
        <authorList>
            <person name="He L."/>
        </authorList>
    </citation>
    <scope>NUCLEOTIDE SEQUENCE</scope>
    <source>
        <strain evidence="2">CkLH20</strain>
    </source>
</reference>
<sequence>MSAEHRAFVPLRDQGLNFGLNEEGAPIFNMITVSASVFEELTAAGSRDAQLRAGDKKTENQENTFEQARSIRSASADKKAAGWMYVEVAILSRSCMTQ</sequence>
<accession>A0A9P6LFF7</accession>
<comment type="caution">
    <text evidence="2">The sequence shown here is derived from an EMBL/GenBank/DDBJ whole genome shotgun (WGS) entry which is preliminary data.</text>
</comment>